<reference evidence="1 2" key="1">
    <citation type="submission" date="2016-01" db="EMBL/GenBank/DDBJ databases">
        <authorList>
            <person name="McClelland M."/>
            <person name="Jain A."/>
            <person name="Saraogi P."/>
            <person name="Mendelson R."/>
            <person name="Westerman R."/>
            <person name="SanMiguel P."/>
            <person name="Csonka L."/>
        </authorList>
    </citation>
    <scope>NUCLEOTIDE SEQUENCE [LARGE SCALE GENOMIC DNA]</scope>
    <source>
        <strain evidence="1 2">R-53146</strain>
    </source>
</reference>
<keyword evidence="2" id="KW-1185">Reference proteome</keyword>
<name>A0A0X3AS94_9FLAO</name>
<dbReference type="EMBL" id="FCOR01000024">
    <property type="protein sequence ID" value="CVK17212.1"/>
    <property type="molecule type" value="Genomic_DNA"/>
</dbReference>
<dbReference type="STRING" id="1586267.GCA_001418685_02078"/>
<evidence type="ECO:0000313" key="2">
    <source>
        <dbReference type="Proteomes" id="UP000182761"/>
    </source>
</evidence>
<dbReference type="AlphaFoldDB" id="A0A0X3AS94"/>
<feature type="non-terminal residue" evidence="1">
    <location>
        <position position="1"/>
    </location>
</feature>
<gene>
    <name evidence="1" type="ORF">Ga0061079_1241</name>
</gene>
<sequence>ILGNRYASEIFVRNFLNDKYTPWAKLAIDNTVRANLNFDSTSCIECEFVDNQENRLDINFITQGKDFKDFSLCVFNSSSQLDVSFSTINKIGDVIVDINEKKDRMRVYLPPLGIGIATIKVSSEARTKNLTSKVNLMNREEGWGKYSKTINVTNG</sequence>
<protein>
    <submittedName>
        <fullName evidence="1">Uncharacterized protein</fullName>
    </submittedName>
</protein>
<organism evidence="1 2">
    <name type="scientific">Apibacter mensalis</name>
    <dbReference type="NCBI Taxonomy" id="1586267"/>
    <lineage>
        <taxon>Bacteria</taxon>
        <taxon>Pseudomonadati</taxon>
        <taxon>Bacteroidota</taxon>
        <taxon>Flavobacteriia</taxon>
        <taxon>Flavobacteriales</taxon>
        <taxon>Weeksellaceae</taxon>
        <taxon>Apibacter</taxon>
    </lineage>
</organism>
<proteinExistence type="predicted"/>
<accession>A0A0X3AS94</accession>
<dbReference type="RefSeq" id="WP_167336885.1">
    <property type="nucleotide sequence ID" value="NZ_FCOR01000024.1"/>
</dbReference>
<dbReference type="Proteomes" id="UP000182761">
    <property type="component" value="Unassembled WGS sequence"/>
</dbReference>
<evidence type="ECO:0000313" key="1">
    <source>
        <dbReference type="EMBL" id="CVK17212.1"/>
    </source>
</evidence>